<reference evidence="3 4" key="1">
    <citation type="submission" date="2018-08" db="EMBL/GenBank/DDBJ databases">
        <title>A genome reference for cultivated species of the human gut microbiota.</title>
        <authorList>
            <person name="Zou Y."/>
            <person name="Xue W."/>
            <person name="Luo G."/>
        </authorList>
    </citation>
    <scope>NUCLEOTIDE SEQUENCE [LARGE SCALE GENOMIC DNA]</scope>
    <source>
        <strain evidence="3 4">AM07-24</strain>
    </source>
</reference>
<sequence length="199" mass="21357">MKKRVLALIALVAATTGAAITAFALEINPPMTNVIGSYGSILAALIAAKIFKVSDGLYYAGLAFVFFASPMGSVMDLYRSFGPYDKIVHFFSGILLATLGMMIITYLLKRFGLTDEKQLEKLMIPAVCFAFFFSSAGAGIWEIFEFTADKLAGGGMQRGMVDTVTDMIAGNVGALAYAAFSLAKQRGRKGKSEKREAIS</sequence>
<keyword evidence="1" id="KW-0472">Membrane</keyword>
<proteinExistence type="predicted"/>
<feature type="transmembrane region" description="Helical" evidence="1">
    <location>
        <begin position="58"/>
        <end position="75"/>
    </location>
</feature>
<feature type="transmembrane region" description="Helical" evidence="1">
    <location>
        <begin position="164"/>
        <end position="183"/>
    </location>
</feature>
<dbReference type="Proteomes" id="UP000284841">
    <property type="component" value="Unassembled WGS sequence"/>
</dbReference>
<dbReference type="InterPro" id="IPR014509">
    <property type="entry name" value="YjdF-like"/>
</dbReference>
<feature type="transmembrane region" description="Helical" evidence="1">
    <location>
        <begin position="122"/>
        <end position="144"/>
    </location>
</feature>
<feature type="transmembrane region" description="Helical" evidence="1">
    <location>
        <begin position="87"/>
        <end position="108"/>
    </location>
</feature>
<evidence type="ECO:0000313" key="3">
    <source>
        <dbReference type="EMBL" id="RHJ89319.1"/>
    </source>
</evidence>
<organism evidence="3 4">
    <name type="scientific">Emergencia timonensis</name>
    <dbReference type="NCBI Taxonomy" id="1776384"/>
    <lineage>
        <taxon>Bacteria</taxon>
        <taxon>Bacillati</taxon>
        <taxon>Bacillota</taxon>
        <taxon>Clostridia</taxon>
        <taxon>Peptostreptococcales</taxon>
        <taxon>Anaerovoracaceae</taxon>
        <taxon>Emergencia</taxon>
    </lineage>
</organism>
<feature type="chain" id="PRO_5019276735" evidence="2">
    <location>
        <begin position="25"/>
        <end position="199"/>
    </location>
</feature>
<keyword evidence="2" id="KW-0732">Signal</keyword>
<keyword evidence="1" id="KW-0812">Transmembrane</keyword>
<dbReference type="Pfam" id="PF09997">
    <property type="entry name" value="DUF2238"/>
    <property type="match status" value="1"/>
</dbReference>
<dbReference type="STRING" id="1776384.GCA_900086585_02622"/>
<evidence type="ECO:0000313" key="4">
    <source>
        <dbReference type="Proteomes" id="UP000284841"/>
    </source>
</evidence>
<dbReference type="EMBL" id="QRMS01000001">
    <property type="protein sequence ID" value="RHJ89319.1"/>
    <property type="molecule type" value="Genomic_DNA"/>
</dbReference>
<evidence type="ECO:0000256" key="2">
    <source>
        <dbReference type="SAM" id="SignalP"/>
    </source>
</evidence>
<dbReference type="OrthoDB" id="4966203at2"/>
<feature type="signal peptide" evidence="2">
    <location>
        <begin position="1"/>
        <end position="24"/>
    </location>
</feature>
<dbReference type="RefSeq" id="WP_118333417.1">
    <property type="nucleotide sequence ID" value="NZ_AP025567.1"/>
</dbReference>
<keyword evidence="1" id="KW-1133">Transmembrane helix</keyword>
<feature type="transmembrane region" description="Helical" evidence="1">
    <location>
        <begin position="34"/>
        <end position="51"/>
    </location>
</feature>
<gene>
    <name evidence="3" type="ORF">DW099_01715</name>
</gene>
<dbReference type="AlphaFoldDB" id="A0A415E6H8"/>
<evidence type="ECO:0000256" key="1">
    <source>
        <dbReference type="SAM" id="Phobius"/>
    </source>
</evidence>
<accession>A0A415E6H8</accession>
<comment type="caution">
    <text evidence="3">The sequence shown here is derived from an EMBL/GenBank/DDBJ whole genome shotgun (WGS) entry which is preliminary data.</text>
</comment>
<name>A0A415E6H8_9FIRM</name>
<protein>
    <submittedName>
        <fullName evidence="3">DUF2238 domain-containing protein</fullName>
    </submittedName>
</protein>
<keyword evidence="4" id="KW-1185">Reference proteome</keyword>